<dbReference type="PANTHER" id="PTHR13466">
    <property type="entry name" value="TEX2 PROTEIN-RELATED"/>
    <property type="match status" value="1"/>
</dbReference>
<evidence type="ECO:0000256" key="3">
    <source>
        <dbReference type="ARBA" id="ARBA00022692"/>
    </source>
</evidence>
<dbReference type="EMBL" id="CAXHBF010000013">
    <property type="protein sequence ID" value="CAK9854786.1"/>
    <property type="molecule type" value="Genomic_DNA"/>
</dbReference>
<evidence type="ECO:0000256" key="6">
    <source>
        <dbReference type="ARBA" id="ARBA00023055"/>
    </source>
</evidence>
<evidence type="ECO:0000256" key="8">
    <source>
        <dbReference type="ARBA" id="ARBA00023136"/>
    </source>
</evidence>
<keyword evidence="6" id="KW-0445">Lipid transport</keyword>
<evidence type="ECO:0000256" key="9">
    <source>
        <dbReference type="SAM" id="MobiDB-lite"/>
    </source>
</evidence>
<dbReference type="Proteomes" id="UP001497522">
    <property type="component" value="Unassembled WGS sequence"/>
</dbReference>
<keyword evidence="2" id="KW-0813">Transport</keyword>
<evidence type="ECO:0000313" key="11">
    <source>
        <dbReference type="EMBL" id="CAK9854786.1"/>
    </source>
</evidence>
<evidence type="ECO:0000313" key="12">
    <source>
        <dbReference type="Proteomes" id="UP001497522"/>
    </source>
</evidence>
<dbReference type="PROSITE" id="PS51847">
    <property type="entry name" value="SMP"/>
    <property type="match status" value="1"/>
</dbReference>
<keyword evidence="4" id="KW-0256">Endoplasmic reticulum</keyword>
<keyword evidence="3" id="KW-0812">Transmembrane</keyword>
<evidence type="ECO:0000256" key="5">
    <source>
        <dbReference type="ARBA" id="ARBA00022989"/>
    </source>
</evidence>
<dbReference type="InterPro" id="IPR057080">
    <property type="entry name" value="PH_SMPa"/>
</dbReference>
<keyword evidence="7" id="KW-0446">Lipid-binding</keyword>
<sequence length="408" mass="46292">MLNGDVQGDVWVAPLVEGDWAHASLEPAWAHIERRRQQIQAPPARESVPHNIQVQPILRHGILQDKVLCLMAPDGREETDLILLDGCAVHGISGGDEYSRKWAEKFPIKVHHDERVLFRGCKDFLLYLPTGFEKEAWCEVLRAASKPQHAVKEWFLKYKTQYAKYCHGLAVYNHLVMTNLQRENSGNVMVNEIDLGKYPPVATAFRMLPPDTDGVIILEVDVDYHGDGHFTCETRLEDSRINEEELQNEVDDDEHVSPAVSENIGWVQSMKAIMARMKEQISQVPLVISIKVVSLKGTLEVRIRPPPTTHIWFSFRHMPELELMAEPYVGDHAITSPPVIAWILAFLKKILQDAMVFPHCENLYMKWMMAEPDDWLPQSTIPVAFSPDDAIPKTCTPRSSNPAPSSTN</sequence>
<proteinExistence type="predicted"/>
<evidence type="ECO:0000256" key="7">
    <source>
        <dbReference type="ARBA" id="ARBA00023121"/>
    </source>
</evidence>
<feature type="domain" description="SMP-LTD" evidence="10">
    <location>
        <begin position="130"/>
        <end position="366"/>
    </location>
</feature>
<gene>
    <name evidence="11" type="ORF">CSSPJE1EN2_LOCUS24718</name>
</gene>
<protein>
    <recommendedName>
        <fullName evidence="10">SMP-LTD domain-containing protein</fullName>
    </recommendedName>
</protein>
<name>A0ABP0ZWI2_9BRYO</name>
<comment type="subcellular location">
    <subcellularLocation>
        <location evidence="1">Endoplasmic reticulum membrane</location>
    </subcellularLocation>
</comment>
<evidence type="ECO:0000256" key="4">
    <source>
        <dbReference type="ARBA" id="ARBA00022824"/>
    </source>
</evidence>
<keyword evidence="12" id="KW-1185">Reference proteome</keyword>
<evidence type="ECO:0000259" key="10">
    <source>
        <dbReference type="PROSITE" id="PS51847"/>
    </source>
</evidence>
<accession>A0ABP0ZWI2</accession>
<organism evidence="11 12">
    <name type="scientific">Sphagnum jensenii</name>
    <dbReference type="NCBI Taxonomy" id="128206"/>
    <lineage>
        <taxon>Eukaryota</taxon>
        <taxon>Viridiplantae</taxon>
        <taxon>Streptophyta</taxon>
        <taxon>Embryophyta</taxon>
        <taxon>Bryophyta</taxon>
        <taxon>Sphagnophytina</taxon>
        <taxon>Sphagnopsida</taxon>
        <taxon>Sphagnales</taxon>
        <taxon>Sphagnaceae</taxon>
        <taxon>Sphagnum</taxon>
    </lineage>
</organism>
<dbReference type="InterPro" id="IPR031468">
    <property type="entry name" value="SMP_LBD"/>
</dbReference>
<dbReference type="PANTHER" id="PTHR13466:SF0">
    <property type="entry name" value="SMP-LTD DOMAIN-CONTAINING PROTEIN"/>
    <property type="match status" value="1"/>
</dbReference>
<feature type="region of interest" description="Disordered" evidence="9">
    <location>
        <begin position="387"/>
        <end position="408"/>
    </location>
</feature>
<evidence type="ECO:0000256" key="1">
    <source>
        <dbReference type="ARBA" id="ARBA00004586"/>
    </source>
</evidence>
<reference evidence="11" key="1">
    <citation type="submission" date="2024-03" db="EMBL/GenBank/DDBJ databases">
        <authorList>
            <consortium name="ELIXIR-Norway"/>
            <consortium name="Elixir Norway"/>
        </authorList>
    </citation>
    <scope>NUCLEOTIDE SEQUENCE</scope>
</reference>
<dbReference type="CDD" id="cd21675">
    <property type="entry name" value="SMP_TEX2"/>
    <property type="match status" value="1"/>
</dbReference>
<keyword evidence="5" id="KW-1133">Transmembrane helix</keyword>
<dbReference type="Pfam" id="PF23065">
    <property type="entry name" value="PH_SMPa"/>
    <property type="match status" value="1"/>
</dbReference>
<feature type="compositionally biased region" description="Polar residues" evidence="9">
    <location>
        <begin position="396"/>
        <end position="408"/>
    </location>
</feature>
<keyword evidence="8" id="KW-0472">Membrane</keyword>
<comment type="caution">
    <text evidence="11">The sequence shown here is derived from an EMBL/GenBank/DDBJ whole genome shotgun (WGS) entry which is preliminary data.</text>
</comment>
<evidence type="ECO:0000256" key="2">
    <source>
        <dbReference type="ARBA" id="ARBA00022448"/>
    </source>
</evidence>